<name>A0AAV3YNW9_9GAST</name>
<comment type="subcellular location">
    <subcellularLocation>
        <location evidence="3">Cytoplasm</location>
    </subcellularLocation>
    <subcellularLocation>
        <location evidence="2">Nucleus</location>
    </subcellularLocation>
</comment>
<proteinExistence type="inferred from homology"/>
<evidence type="ECO:0000256" key="9">
    <source>
        <dbReference type="ARBA" id="ARBA00023242"/>
    </source>
</evidence>
<dbReference type="AlphaFoldDB" id="A0AAV3YNW9"/>
<dbReference type="PANTHER" id="PTHR13403:SF6">
    <property type="entry name" value="SNURPORTIN-1"/>
    <property type="match status" value="1"/>
</dbReference>
<comment type="function">
    <text evidence="1">Functions as an U snRNP-specific nuclear import adapter. Involved in the trimethylguanosine (m3G)-cap-dependent nuclear import of U snRNPs. Binds specifically to the terminal m3G-cap U snRNAs.</text>
</comment>
<evidence type="ECO:0000256" key="7">
    <source>
        <dbReference type="ARBA" id="ARBA00022490"/>
    </source>
</evidence>
<dbReference type="SUPFAM" id="SSF56091">
    <property type="entry name" value="DNA ligase/mRNA capping enzyme, catalytic domain"/>
    <property type="match status" value="2"/>
</dbReference>
<feature type="region of interest" description="Disordered" evidence="10">
    <location>
        <begin position="425"/>
        <end position="476"/>
    </location>
</feature>
<dbReference type="InterPro" id="IPR017336">
    <property type="entry name" value="Snurportin-1"/>
</dbReference>
<dbReference type="InterPro" id="IPR047857">
    <property type="entry name" value="Snurportin1_C"/>
</dbReference>
<protein>
    <recommendedName>
        <fullName evidence="5">Snurportin-1</fullName>
    </recommendedName>
</protein>
<gene>
    <name evidence="12" type="ORF">PoB_001060600</name>
</gene>
<feature type="compositionally biased region" description="Low complexity" evidence="10">
    <location>
        <begin position="35"/>
        <end position="45"/>
    </location>
</feature>
<keyword evidence="8" id="KW-0694">RNA-binding</keyword>
<evidence type="ECO:0000256" key="6">
    <source>
        <dbReference type="ARBA" id="ARBA00022448"/>
    </source>
</evidence>
<dbReference type="PANTHER" id="PTHR13403">
    <property type="entry name" value="SNURPORTIN1 RNUT1 PROTEIN RNA, U TRANSPORTER 1"/>
    <property type="match status" value="1"/>
</dbReference>
<dbReference type="EMBL" id="BLXT01001278">
    <property type="protein sequence ID" value="GFN84100.1"/>
    <property type="molecule type" value="Genomic_DNA"/>
</dbReference>
<evidence type="ECO:0000313" key="12">
    <source>
        <dbReference type="EMBL" id="GFN84100.1"/>
    </source>
</evidence>
<evidence type="ECO:0000256" key="8">
    <source>
        <dbReference type="ARBA" id="ARBA00022884"/>
    </source>
</evidence>
<keyword evidence="9" id="KW-0539">Nucleus</keyword>
<feature type="domain" description="Snurportin-1 m3G cap-binding" evidence="11">
    <location>
        <begin position="116"/>
        <end position="289"/>
    </location>
</feature>
<comment type="similarity">
    <text evidence="4">Belongs to the snurportin family.</text>
</comment>
<reference evidence="12 13" key="1">
    <citation type="journal article" date="2021" name="Elife">
        <title>Chloroplast acquisition without the gene transfer in kleptoplastic sea slugs, Plakobranchus ocellatus.</title>
        <authorList>
            <person name="Maeda T."/>
            <person name="Takahashi S."/>
            <person name="Yoshida T."/>
            <person name="Shimamura S."/>
            <person name="Takaki Y."/>
            <person name="Nagai Y."/>
            <person name="Toyoda A."/>
            <person name="Suzuki Y."/>
            <person name="Arimoto A."/>
            <person name="Ishii H."/>
            <person name="Satoh N."/>
            <person name="Nishiyama T."/>
            <person name="Hasebe M."/>
            <person name="Maruyama T."/>
            <person name="Minagawa J."/>
            <person name="Obokata J."/>
            <person name="Shigenobu S."/>
        </authorList>
    </citation>
    <scope>NUCLEOTIDE SEQUENCE [LARGE SCALE GENOMIC DNA]</scope>
</reference>
<dbReference type="CDD" id="cd09232">
    <property type="entry name" value="Snurportin-1_C"/>
    <property type="match status" value="1"/>
</dbReference>
<feature type="compositionally biased region" description="Low complexity" evidence="10">
    <location>
        <begin position="430"/>
        <end position="439"/>
    </location>
</feature>
<evidence type="ECO:0000313" key="13">
    <source>
        <dbReference type="Proteomes" id="UP000735302"/>
    </source>
</evidence>
<feature type="compositionally biased region" description="Basic residues" evidence="10">
    <location>
        <begin position="456"/>
        <end position="472"/>
    </location>
</feature>
<keyword evidence="13" id="KW-1185">Reference proteome</keyword>
<dbReference type="GO" id="GO:0005737">
    <property type="term" value="C:cytoplasm"/>
    <property type="evidence" value="ECO:0007669"/>
    <property type="project" value="UniProtKB-SubCell"/>
</dbReference>
<dbReference type="GO" id="GO:0003723">
    <property type="term" value="F:RNA binding"/>
    <property type="evidence" value="ECO:0007669"/>
    <property type="project" value="UniProtKB-KW"/>
</dbReference>
<evidence type="ECO:0000256" key="10">
    <source>
        <dbReference type="SAM" id="MobiDB-lite"/>
    </source>
</evidence>
<feature type="region of interest" description="Disordered" evidence="10">
    <location>
        <begin position="691"/>
        <end position="722"/>
    </location>
</feature>
<dbReference type="Gene3D" id="3.30.470.30">
    <property type="entry name" value="DNA ligase/mRNA capping enzyme"/>
    <property type="match status" value="2"/>
</dbReference>
<organism evidence="12 13">
    <name type="scientific">Plakobranchus ocellatus</name>
    <dbReference type="NCBI Taxonomy" id="259542"/>
    <lineage>
        <taxon>Eukaryota</taxon>
        <taxon>Metazoa</taxon>
        <taxon>Spiralia</taxon>
        <taxon>Lophotrochozoa</taxon>
        <taxon>Mollusca</taxon>
        <taxon>Gastropoda</taxon>
        <taxon>Heterobranchia</taxon>
        <taxon>Euthyneura</taxon>
        <taxon>Panpulmonata</taxon>
        <taxon>Sacoglossa</taxon>
        <taxon>Placobranchoidea</taxon>
        <taxon>Plakobranchidae</taxon>
        <taxon>Plakobranchus</taxon>
    </lineage>
</organism>
<evidence type="ECO:0000256" key="5">
    <source>
        <dbReference type="ARBA" id="ARBA00016034"/>
    </source>
</evidence>
<feature type="region of interest" description="Disordered" evidence="10">
    <location>
        <begin position="1"/>
        <end position="71"/>
    </location>
</feature>
<evidence type="ECO:0000256" key="2">
    <source>
        <dbReference type="ARBA" id="ARBA00004123"/>
    </source>
</evidence>
<dbReference type="Pfam" id="PF21974">
    <property type="entry name" value="SPN1_m3Gcap_bd"/>
    <property type="match status" value="2"/>
</dbReference>
<evidence type="ECO:0000256" key="3">
    <source>
        <dbReference type="ARBA" id="ARBA00004496"/>
    </source>
</evidence>
<keyword evidence="6" id="KW-0813">Transport</keyword>
<dbReference type="GO" id="GO:0005634">
    <property type="term" value="C:nucleus"/>
    <property type="evidence" value="ECO:0007669"/>
    <property type="project" value="UniProtKB-SubCell"/>
</dbReference>
<evidence type="ECO:0000256" key="4">
    <source>
        <dbReference type="ARBA" id="ARBA00007540"/>
    </source>
</evidence>
<keyword evidence="7" id="KW-0963">Cytoplasm</keyword>
<accession>A0AAV3YNW9</accession>
<evidence type="ECO:0000259" key="11">
    <source>
        <dbReference type="Pfam" id="PF21974"/>
    </source>
</evidence>
<sequence>MATFEEDGVIVSDHVSGESPLTTSKSSAKEEEKNASNNSSTSKTAQYNGSKSHKSRANKKQASQNTGDQHVRREEILKEMKGKQYVYSGHTQSFLNALMRPNMDARDIKTKIFKNQLMTSENMDDVPTSFAKNWLMVVCPLGSRCLVIASRGYTGAYTKTGYHIISHPSTLPMGNKMFQGYGPCVLDCIYCNETETYYVLDLMCWDGQALYDCDTQTRFKLLNEKIREHDLGRPSPMNPYPLIPLKAFTPTKNNIHGAVTLAPYVIDGLIFYHKQLTYSPGPTPLMLWMTLDRLPTKMKIEIPEMGIASSISYKDPVALALAHGVSPAIISQVYPAANSQGGHTRNGRGSAVTHGRQMRQGAFSAPPLSHGYEQGGRRMRGGTGAMQDFAVANSFSLLNEMMMNLNLQGTNPGLLGGYGMMPQGRPHQRNFNSNNNNSNGFHYPYRRHSSQNFYKTRQKRKQQQASNRRKNAVKASNWEEPHAVMRSQWMEKKPDDFEKDYLTCICPISKRRIIVAAKGTTCLYNKFGRLIDTYKSSLPNGSGGPLGKPTDELVILDCLWCGSFQKFFVIDVMHWRSQPFYETEAEFRFFWISDKISGITLQAGKREYDLAILPKYPSDEACLSNALTKVDFKIDGLLSFHRKSKYSLEAGASAVWLKLDMLQEVLGYAVPPQVAFKASTEKERKQRAYFMGLNNKSDDKADDESAEQLSNGSGDDDLVSAQ</sequence>
<feature type="domain" description="Snurportin-1 m3G cap-binding" evidence="11">
    <location>
        <begin position="484"/>
        <end position="658"/>
    </location>
</feature>
<dbReference type="Proteomes" id="UP000735302">
    <property type="component" value="Unassembled WGS sequence"/>
</dbReference>
<comment type="caution">
    <text evidence="12">The sequence shown here is derived from an EMBL/GenBank/DDBJ whole genome shotgun (WGS) entry which is preliminary data.</text>
</comment>
<dbReference type="GO" id="GO:0061015">
    <property type="term" value="P:snRNA import into nucleus"/>
    <property type="evidence" value="ECO:0007669"/>
    <property type="project" value="InterPro"/>
</dbReference>
<evidence type="ECO:0000256" key="1">
    <source>
        <dbReference type="ARBA" id="ARBA00003975"/>
    </source>
</evidence>